<dbReference type="OrthoDB" id="2738838at2"/>
<accession>W4QF61</accession>
<dbReference type="AlphaFoldDB" id="W4QF61"/>
<keyword evidence="3" id="KW-1185">Reference proteome</keyword>
<reference evidence="2" key="1">
    <citation type="journal article" date="2014" name="Genome Announc.">
        <title>Draft Genome Sequences of Three Alkaliphilic Bacillus Strains, Bacillus wakoensis JCM 9140T, Bacillus akibai JCM 9157T, and Bacillus hemicellulosilyticus JCM 9152T.</title>
        <authorList>
            <person name="Yuki M."/>
            <person name="Oshima K."/>
            <person name="Suda W."/>
            <person name="Oshida Y."/>
            <person name="Kitamura K."/>
            <person name="Iida T."/>
            <person name="Hattori M."/>
            <person name="Ohkuma M."/>
        </authorList>
    </citation>
    <scope>NUCLEOTIDE SEQUENCE [LARGE SCALE GENOMIC DNA]</scope>
    <source>
        <strain evidence="2">JCM 9152</strain>
    </source>
</reference>
<evidence type="ECO:0000313" key="2">
    <source>
        <dbReference type="EMBL" id="GAE29954.1"/>
    </source>
</evidence>
<dbReference type="STRING" id="1236971.JCM9152_1344"/>
<evidence type="ECO:0000259" key="1">
    <source>
        <dbReference type="Pfam" id="PF26353"/>
    </source>
</evidence>
<organism evidence="2 3">
    <name type="scientific">Halalkalibacter hemicellulosilyticusJCM 9152</name>
    <dbReference type="NCBI Taxonomy" id="1236971"/>
    <lineage>
        <taxon>Bacteria</taxon>
        <taxon>Bacillati</taxon>
        <taxon>Bacillota</taxon>
        <taxon>Bacilli</taxon>
        <taxon>Bacillales</taxon>
        <taxon>Bacillaceae</taxon>
        <taxon>Halalkalibacter</taxon>
    </lineage>
</organism>
<dbReference type="Proteomes" id="UP000018895">
    <property type="component" value="Unassembled WGS sequence"/>
</dbReference>
<dbReference type="EMBL" id="BAUU01000008">
    <property type="protein sequence ID" value="GAE29954.1"/>
    <property type="molecule type" value="Genomic_DNA"/>
</dbReference>
<comment type="caution">
    <text evidence="2">The sequence shown here is derived from an EMBL/GenBank/DDBJ whole genome shotgun (WGS) entry which is preliminary data.</text>
</comment>
<protein>
    <recommendedName>
        <fullName evidence="1">YhfM-like domain-containing protein</fullName>
    </recommendedName>
</protein>
<sequence>MEKCTLFCIVTSLTLVGCSYIHMSEEVAQDHVETICNTNVNALELKSEVEIDMFKSAVRHAKQEPGLVNMSKHQYQFCIDGDAYFLWSTEESGVIMHANDTHTIFTLSDQSVDDVNAFIVRLTKGE</sequence>
<dbReference type="Pfam" id="PF26353">
    <property type="entry name" value="YhfM"/>
    <property type="match status" value="1"/>
</dbReference>
<dbReference type="RefSeq" id="WP_035342094.1">
    <property type="nucleotide sequence ID" value="NZ_BAUU01000008.1"/>
</dbReference>
<feature type="domain" description="YhfM-like" evidence="1">
    <location>
        <begin position="40"/>
        <end position="116"/>
    </location>
</feature>
<evidence type="ECO:0000313" key="3">
    <source>
        <dbReference type="Proteomes" id="UP000018895"/>
    </source>
</evidence>
<dbReference type="PROSITE" id="PS51257">
    <property type="entry name" value="PROKAR_LIPOPROTEIN"/>
    <property type="match status" value="1"/>
</dbReference>
<proteinExistence type="predicted"/>
<dbReference type="InterPro" id="IPR058780">
    <property type="entry name" value="YhfM-like_dom"/>
</dbReference>
<name>W4QF61_9BACI</name>
<gene>
    <name evidence="2" type="ORF">JCM9152_1344</name>
</gene>